<evidence type="ECO:0000313" key="2">
    <source>
        <dbReference type="EMBL" id="KAJ8404145.1"/>
    </source>
</evidence>
<evidence type="ECO:0000313" key="3">
    <source>
        <dbReference type="Proteomes" id="UP001221898"/>
    </source>
</evidence>
<protein>
    <recommendedName>
        <fullName evidence="4">Phosphoinositide 3-kinase regulatory subunit 6</fullName>
    </recommendedName>
</protein>
<dbReference type="PANTHER" id="PTHR15593">
    <property type="entry name" value="PHOSPHATIDYLINOSITOL 3-KINASE REGULATORY SUBUNIT"/>
    <property type="match status" value="1"/>
</dbReference>
<evidence type="ECO:0000256" key="1">
    <source>
        <dbReference type="SAM" id="MobiDB-lite"/>
    </source>
</evidence>
<name>A0AAD7WPE6_9TELE</name>
<dbReference type="GO" id="GO:0005944">
    <property type="term" value="C:phosphatidylinositol 3-kinase complex, class IB"/>
    <property type="evidence" value="ECO:0007669"/>
    <property type="project" value="InterPro"/>
</dbReference>
<sequence length="721" mass="80275">MVPTGGGASSLLGPDIFRSVQAILQELDCQNPSSSCHKGLLRWTLHKKVEKDPSSGAVLVEVLVKELERVHRVDSKGHVIPLLLTLIYAVIQSVHIPDDLYKKAYDSCRSFLTLPQPYCVIGLSCARRMHTERSTPGTAPSPFTFQVFCTSGQSVRSRTFRKIFAFQEIRVFVFGDAAVFSGPLGDAVQRDLELAGSQRGVTPLDHMRSVVQHTLQAALGTCCHGNTLARALKDVGRPVESYFQEVVEAVEQSTEEVGDEDRRYRARLQRLYFRILSAAREQSGKLSGGSLCSTPLPAPEVRFHLWREDAELWLQLNRFIRQRWAGTTADSQRASQLSTDSGIERDLPESKASEAPPDGSGWRNSLKSPSRANSVDKGRGDSEAQGNSGNSGTAPPKESHQFTACLVVMGDDRVLGRLAKAYHMLRTGRVRCRFLTPRVNLEMFYVPVTDQCSTSSPLEGRSYLDLASYLGKVDPWYESNVNSLVHMIPTLTQTHTSASVSSDPSPFLLDVLSNYTRMAQQPIHFAIYAIKITFSDLTRSPEEDMFLTHLEVDFPECIDARATLKGQYSKRKKTIPKICGPVVSIKYTKVSLSNREVDSGLSLRTSGILVSAIPSSDTEDLERLTVRFKETLPSAGKEPLIRTRNMRIWTLEQRTFNVCLDKNSHRTYKDVQSIEISPCPDPDFLQNANMSGLGVEKEAGLCKHFAETFHREVNSVVSERE</sequence>
<comment type="caution">
    <text evidence="2">The sequence shown here is derived from an EMBL/GenBank/DDBJ whole genome shotgun (WGS) entry which is preliminary data.</text>
</comment>
<dbReference type="GO" id="GO:0007186">
    <property type="term" value="P:G protein-coupled receptor signaling pathway"/>
    <property type="evidence" value="ECO:0007669"/>
    <property type="project" value="TreeGrafter"/>
</dbReference>
<evidence type="ECO:0008006" key="4">
    <source>
        <dbReference type="Google" id="ProtNLM"/>
    </source>
</evidence>
<feature type="compositionally biased region" description="Polar residues" evidence="1">
    <location>
        <begin position="384"/>
        <end position="393"/>
    </location>
</feature>
<dbReference type="Pfam" id="PF10486">
    <property type="entry name" value="PI3K_1B_p101"/>
    <property type="match status" value="3"/>
</dbReference>
<feature type="region of interest" description="Disordered" evidence="1">
    <location>
        <begin position="330"/>
        <end position="398"/>
    </location>
</feature>
<dbReference type="EMBL" id="JAINUG010000054">
    <property type="protein sequence ID" value="KAJ8404145.1"/>
    <property type="molecule type" value="Genomic_DNA"/>
</dbReference>
<feature type="compositionally biased region" description="Basic and acidic residues" evidence="1">
    <location>
        <begin position="342"/>
        <end position="352"/>
    </location>
</feature>
<dbReference type="AlphaFoldDB" id="A0AAD7WPE6"/>
<feature type="compositionally biased region" description="Polar residues" evidence="1">
    <location>
        <begin position="330"/>
        <end position="341"/>
    </location>
</feature>
<keyword evidence="3" id="KW-1185">Reference proteome</keyword>
<dbReference type="InterPro" id="IPR019522">
    <property type="entry name" value="PIK3R5/6"/>
</dbReference>
<accession>A0AAD7WPE6</accession>
<organism evidence="2 3">
    <name type="scientific">Aldrovandia affinis</name>
    <dbReference type="NCBI Taxonomy" id="143900"/>
    <lineage>
        <taxon>Eukaryota</taxon>
        <taxon>Metazoa</taxon>
        <taxon>Chordata</taxon>
        <taxon>Craniata</taxon>
        <taxon>Vertebrata</taxon>
        <taxon>Euteleostomi</taxon>
        <taxon>Actinopterygii</taxon>
        <taxon>Neopterygii</taxon>
        <taxon>Teleostei</taxon>
        <taxon>Notacanthiformes</taxon>
        <taxon>Halosauridae</taxon>
        <taxon>Aldrovandia</taxon>
    </lineage>
</organism>
<reference evidence="2" key="1">
    <citation type="journal article" date="2023" name="Science">
        <title>Genome structures resolve the early diversification of teleost fishes.</title>
        <authorList>
            <person name="Parey E."/>
            <person name="Louis A."/>
            <person name="Montfort J."/>
            <person name="Bouchez O."/>
            <person name="Roques C."/>
            <person name="Iampietro C."/>
            <person name="Lluch J."/>
            <person name="Castinel A."/>
            <person name="Donnadieu C."/>
            <person name="Desvignes T."/>
            <person name="Floi Bucao C."/>
            <person name="Jouanno E."/>
            <person name="Wen M."/>
            <person name="Mejri S."/>
            <person name="Dirks R."/>
            <person name="Jansen H."/>
            <person name="Henkel C."/>
            <person name="Chen W.J."/>
            <person name="Zahm M."/>
            <person name="Cabau C."/>
            <person name="Klopp C."/>
            <person name="Thompson A.W."/>
            <person name="Robinson-Rechavi M."/>
            <person name="Braasch I."/>
            <person name="Lecointre G."/>
            <person name="Bobe J."/>
            <person name="Postlethwait J.H."/>
            <person name="Berthelot C."/>
            <person name="Roest Crollius H."/>
            <person name="Guiguen Y."/>
        </authorList>
    </citation>
    <scope>NUCLEOTIDE SEQUENCE</scope>
    <source>
        <strain evidence="2">NC1722</strain>
    </source>
</reference>
<dbReference type="PANTHER" id="PTHR15593:SF1">
    <property type="entry name" value="PHOSPHOINOSITIDE 3-KINASE REGULATORY SUBUNIT 6"/>
    <property type="match status" value="1"/>
</dbReference>
<feature type="compositionally biased region" description="Polar residues" evidence="1">
    <location>
        <begin position="362"/>
        <end position="373"/>
    </location>
</feature>
<dbReference type="Proteomes" id="UP001221898">
    <property type="component" value="Unassembled WGS sequence"/>
</dbReference>
<proteinExistence type="predicted"/>
<dbReference type="GO" id="GO:0046935">
    <property type="term" value="F:1-phosphatidylinositol-3-kinase regulator activity"/>
    <property type="evidence" value="ECO:0007669"/>
    <property type="project" value="InterPro"/>
</dbReference>
<gene>
    <name evidence="2" type="ORF">AAFF_G00339180</name>
</gene>